<accession>A0A927BHN1</accession>
<dbReference type="AlphaFoldDB" id="A0A927BHN1"/>
<organism evidence="1 2">
    <name type="scientific">Hymenobacter montanus</name>
    <dbReference type="NCBI Taxonomy" id="2771359"/>
    <lineage>
        <taxon>Bacteria</taxon>
        <taxon>Pseudomonadati</taxon>
        <taxon>Bacteroidota</taxon>
        <taxon>Cytophagia</taxon>
        <taxon>Cytophagales</taxon>
        <taxon>Hymenobacteraceae</taxon>
        <taxon>Hymenobacter</taxon>
    </lineage>
</organism>
<dbReference type="Proteomes" id="UP000612233">
    <property type="component" value="Unassembled WGS sequence"/>
</dbReference>
<name>A0A927BHN1_9BACT</name>
<dbReference type="EMBL" id="JACXAD010000031">
    <property type="protein sequence ID" value="MBD2770219.1"/>
    <property type="molecule type" value="Genomic_DNA"/>
</dbReference>
<comment type="caution">
    <text evidence="1">The sequence shown here is derived from an EMBL/GenBank/DDBJ whole genome shotgun (WGS) entry which is preliminary data.</text>
</comment>
<evidence type="ECO:0000313" key="1">
    <source>
        <dbReference type="EMBL" id="MBD2770219.1"/>
    </source>
</evidence>
<evidence type="ECO:0000313" key="2">
    <source>
        <dbReference type="Proteomes" id="UP000612233"/>
    </source>
</evidence>
<reference evidence="1" key="1">
    <citation type="submission" date="2020-09" db="EMBL/GenBank/DDBJ databases">
        <authorList>
            <person name="Kim M.K."/>
        </authorList>
    </citation>
    <scope>NUCLEOTIDE SEQUENCE</scope>
    <source>
        <strain evidence="1">BT664</strain>
    </source>
</reference>
<protein>
    <submittedName>
        <fullName evidence="1">Uncharacterized protein</fullName>
    </submittedName>
</protein>
<proteinExistence type="predicted"/>
<sequence>MAQRLPVLFESAAADTKVQATHKNQAVLGIAELKLVQEISQPPRHQEALS</sequence>
<keyword evidence="2" id="KW-1185">Reference proteome</keyword>
<gene>
    <name evidence="1" type="ORF">IC235_20225</name>
</gene>